<dbReference type="AlphaFoldDB" id="A0A0R2BC92"/>
<feature type="domain" description="Amidohydrolase-related" evidence="2">
    <location>
        <begin position="70"/>
        <end position="301"/>
    </location>
</feature>
<dbReference type="InterPro" id="IPR032466">
    <property type="entry name" value="Metal_Hydrolase"/>
</dbReference>
<dbReference type="GO" id="GO:0016787">
    <property type="term" value="F:hydrolase activity"/>
    <property type="evidence" value="ECO:0007669"/>
    <property type="project" value="InterPro"/>
</dbReference>
<reference evidence="3 4" key="1">
    <citation type="journal article" date="2015" name="Genome Announc.">
        <title>Expanding the biotechnology potential of lactobacilli through comparative genomics of 213 strains and associated genera.</title>
        <authorList>
            <person name="Sun Z."/>
            <person name="Harris H.M."/>
            <person name="McCann A."/>
            <person name="Guo C."/>
            <person name="Argimon S."/>
            <person name="Zhang W."/>
            <person name="Yang X."/>
            <person name="Jeffery I.B."/>
            <person name="Cooney J.C."/>
            <person name="Kagawa T.F."/>
            <person name="Liu W."/>
            <person name="Song Y."/>
            <person name="Salvetti E."/>
            <person name="Wrobel A."/>
            <person name="Rasinkangas P."/>
            <person name="Parkhill J."/>
            <person name="Rea M.C."/>
            <person name="O'Sullivan O."/>
            <person name="Ritari J."/>
            <person name="Douillard F.P."/>
            <person name="Paul Ross R."/>
            <person name="Yang R."/>
            <person name="Briner A.E."/>
            <person name="Felis G.E."/>
            <person name="de Vos W.M."/>
            <person name="Barrangou R."/>
            <person name="Klaenhammer T.R."/>
            <person name="Caufield P.W."/>
            <person name="Cui Y."/>
            <person name="Zhang H."/>
            <person name="O'Toole P.W."/>
        </authorList>
    </citation>
    <scope>NUCLEOTIDE SEQUENCE [LARGE SCALE GENOMIC DNA]</scope>
    <source>
        <strain evidence="3 4">DSM 20515</strain>
    </source>
</reference>
<dbReference type="Gene3D" id="3.20.20.140">
    <property type="entry name" value="Metal-dependent hydrolases"/>
    <property type="match status" value="1"/>
</dbReference>
<dbReference type="EMBL" id="AYYR01000129">
    <property type="protein sequence ID" value="KRM73299.1"/>
    <property type="molecule type" value="Genomic_DNA"/>
</dbReference>
<proteinExistence type="predicted"/>
<dbReference type="PANTHER" id="PTHR21240">
    <property type="entry name" value="2-AMINO-3-CARBOXYLMUCONATE-6-SEMIALDEHYDE DECARBOXYLASE"/>
    <property type="match status" value="1"/>
</dbReference>
<dbReference type="RefSeq" id="WP_056997498.1">
    <property type="nucleotide sequence ID" value="NZ_AYYR01000129.1"/>
</dbReference>
<comment type="caution">
    <text evidence="3">The sequence shown here is derived from an EMBL/GenBank/DDBJ whole genome shotgun (WGS) entry which is preliminary data.</text>
</comment>
<protein>
    <submittedName>
        <fullName evidence="3">Aminocarboxymuconate-semialdehyde decarboxylase</fullName>
    </submittedName>
</protein>
<name>A0A0R2BC92_SECCO</name>
<dbReference type="GO" id="GO:0005737">
    <property type="term" value="C:cytoplasm"/>
    <property type="evidence" value="ECO:0007669"/>
    <property type="project" value="TreeGrafter"/>
</dbReference>
<accession>A0A0R2BC92</accession>
<dbReference type="InterPro" id="IPR006680">
    <property type="entry name" value="Amidohydro-rel"/>
</dbReference>
<dbReference type="STRING" id="33960.TY91_04770"/>
<dbReference type="SUPFAM" id="SSF51556">
    <property type="entry name" value="Metallo-dependent hydrolases"/>
    <property type="match status" value="1"/>
</dbReference>
<evidence type="ECO:0000259" key="2">
    <source>
        <dbReference type="Pfam" id="PF04909"/>
    </source>
</evidence>
<keyword evidence="1" id="KW-0456">Lyase</keyword>
<dbReference type="PANTHER" id="PTHR21240:SF28">
    <property type="entry name" value="ISO-OROTATE DECARBOXYLASE (EUROFUNG)"/>
    <property type="match status" value="1"/>
</dbReference>
<evidence type="ECO:0000256" key="1">
    <source>
        <dbReference type="ARBA" id="ARBA00023239"/>
    </source>
</evidence>
<organism evidence="3 4">
    <name type="scientific">Secundilactobacillus collinoides DSM 20515 = JCM 1123</name>
    <dbReference type="NCBI Taxonomy" id="1423733"/>
    <lineage>
        <taxon>Bacteria</taxon>
        <taxon>Bacillati</taxon>
        <taxon>Bacillota</taxon>
        <taxon>Bacilli</taxon>
        <taxon>Lactobacillales</taxon>
        <taxon>Lactobacillaceae</taxon>
        <taxon>Secundilactobacillus</taxon>
    </lineage>
</organism>
<evidence type="ECO:0000313" key="3">
    <source>
        <dbReference type="EMBL" id="KRM73299.1"/>
    </source>
</evidence>
<sequence length="306" mass="34086">MINQNEDHAKIIDVFAHTLPTQLKQKVLAVAPDAIAPWMRQPLLNDIAADKDSILPGQAEILSAVNLNPEDYMAPNEAADVTRQANEALISICQQYPQQFAGSVAMVPMNNVPEALKIIDDDVVHGPMLGIQLFTRALKKPITATEFQPIFQKMADIDAPIWLHPIFDETKTDNNITFSWEYEQTLAMNNIVNAQYFSQYPNLKVIVHHAGAMVPYFAERIRYIQGEANYQAFKKFYVDTAILGNPNALALAIAFFGTDHVLFGTDEPLGVPPIGASQVIEDAINALPLSESDREKIFKTNFVQLH</sequence>
<gene>
    <name evidence="3" type="ORF">FC82_GL001492</name>
</gene>
<dbReference type="PATRIC" id="fig|1423733.4.peg.1569"/>
<evidence type="ECO:0000313" key="4">
    <source>
        <dbReference type="Proteomes" id="UP000051845"/>
    </source>
</evidence>
<dbReference type="Proteomes" id="UP000051845">
    <property type="component" value="Unassembled WGS sequence"/>
</dbReference>
<dbReference type="GO" id="GO:0019748">
    <property type="term" value="P:secondary metabolic process"/>
    <property type="evidence" value="ECO:0007669"/>
    <property type="project" value="TreeGrafter"/>
</dbReference>
<dbReference type="Pfam" id="PF04909">
    <property type="entry name" value="Amidohydro_2"/>
    <property type="match status" value="1"/>
</dbReference>
<dbReference type="GO" id="GO:0016831">
    <property type="term" value="F:carboxy-lyase activity"/>
    <property type="evidence" value="ECO:0007669"/>
    <property type="project" value="InterPro"/>
</dbReference>
<dbReference type="InterPro" id="IPR032465">
    <property type="entry name" value="ACMSD"/>
</dbReference>